<name>A0ABV5TUC5_9ACTN</name>
<organism evidence="1 2">
    <name type="scientific">Streptosporangium vulgare</name>
    <dbReference type="NCBI Taxonomy" id="46190"/>
    <lineage>
        <taxon>Bacteria</taxon>
        <taxon>Bacillati</taxon>
        <taxon>Actinomycetota</taxon>
        <taxon>Actinomycetes</taxon>
        <taxon>Streptosporangiales</taxon>
        <taxon>Streptosporangiaceae</taxon>
        <taxon>Streptosporangium</taxon>
    </lineage>
</organism>
<protein>
    <submittedName>
        <fullName evidence="1">Uncharacterized protein</fullName>
    </submittedName>
</protein>
<keyword evidence="2" id="KW-1185">Reference proteome</keyword>
<dbReference type="Proteomes" id="UP001589610">
    <property type="component" value="Unassembled WGS sequence"/>
</dbReference>
<dbReference type="RefSeq" id="WP_344747118.1">
    <property type="nucleotide sequence ID" value="NZ_BAAAWW010000117.1"/>
</dbReference>
<evidence type="ECO:0000313" key="1">
    <source>
        <dbReference type="EMBL" id="MFB9681183.1"/>
    </source>
</evidence>
<accession>A0ABV5TUC5</accession>
<comment type="caution">
    <text evidence="1">The sequence shown here is derived from an EMBL/GenBank/DDBJ whole genome shotgun (WGS) entry which is preliminary data.</text>
</comment>
<sequence length="132" mass="13659">MTTSPPEAAAPADAAPIAPPGDWAALIARVSEFTPESDVELIDWMKGETAGVLSYAESVDTVRETCVTVLGLDPSAVAGISAFSEQAADTAARMSEAMNTFMTVYSEVQQLVASGVVLPFDGRWMTGGGADS</sequence>
<proteinExistence type="predicted"/>
<gene>
    <name evidence="1" type="ORF">ACFFRH_37385</name>
</gene>
<reference evidence="1 2" key="1">
    <citation type="submission" date="2024-09" db="EMBL/GenBank/DDBJ databases">
        <authorList>
            <person name="Sun Q."/>
            <person name="Mori K."/>
        </authorList>
    </citation>
    <scope>NUCLEOTIDE SEQUENCE [LARGE SCALE GENOMIC DNA]</scope>
    <source>
        <strain evidence="1 2">JCM 3028</strain>
    </source>
</reference>
<dbReference type="EMBL" id="JBHMBS010000031">
    <property type="protein sequence ID" value="MFB9681183.1"/>
    <property type="molecule type" value="Genomic_DNA"/>
</dbReference>
<evidence type="ECO:0000313" key="2">
    <source>
        <dbReference type="Proteomes" id="UP001589610"/>
    </source>
</evidence>